<comment type="caution">
    <text evidence="5">The sequence shown here is derived from an EMBL/GenBank/DDBJ whole genome shotgun (WGS) entry which is preliminary data.</text>
</comment>
<proteinExistence type="predicted"/>
<evidence type="ECO:0000256" key="1">
    <source>
        <dbReference type="ARBA" id="ARBA00023015"/>
    </source>
</evidence>
<dbReference type="PANTHER" id="PTHR33204">
    <property type="entry name" value="TRANSCRIPTIONAL REGULATOR, MARR FAMILY"/>
    <property type="match status" value="1"/>
</dbReference>
<keyword evidence="6" id="KW-1185">Reference proteome</keyword>
<dbReference type="GO" id="GO:0003677">
    <property type="term" value="F:DNA binding"/>
    <property type="evidence" value="ECO:0007669"/>
    <property type="project" value="UniProtKB-KW"/>
</dbReference>
<dbReference type="InterPro" id="IPR036388">
    <property type="entry name" value="WH-like_DNA-bd_sf"/>
</dbReference>
<protein>
    <submittedName>
        <fullName evidence="5">HxlR family transcriptional regulator</fullName>
    </submittedName>
</protein>
<evidence type="ECO:0000313" key="5">
    <source>
        <dbReference type="EMBL" id="RZU66991.1"/>
    </source>
</evidence>
<keyword evidence="1" id="KW-0805">Transcription regulation</keyword>
<dbReference type="PROSITE" id="PS51118">
    <property type="entry name" value="HTH_HXLR"/>
    <property type="match status" value="1"/>
</dbReference>
<evidence type="ECO:0000313" key="6">
    <source>
        <dbReference type="Proteomes" id="UP000291483"/>
    </source>
</evidence>
<dbReference type="SUPFAM" id="SSF46785">
    <property type="entry name" value="Winged helix' DNA-binding domain"/>
    <property type="match status" value="1"/>
</dbReference>
<dbReference type="Pfam" id="PF01638">
    <property type="entry name" value="HxlR"/>
    <property type="match status" value="1"/>
</dbReference>
<dbReference type="EMBL" id="SHLC01000001">
    <property type="protein sequence ID" value="RZU66991.1"/>
    <property type="molecule type" value="Genomic_DNA"/>
</dbReference>
<dbReference type="AlphaFoldDB" id="A0A4Q8ARV7"/>
<gene>
    <name evidence="5" type="ORF">EV379_3366</name>
</gene>
<evidence type="ECO:0000256" key="3">
    <source>
        <dbReference type="ARBA" id="ARBA00023163"/>
    </source>
</evidence>
<feature type="domain" description="HTH hxlR-type" evidence="4">
    <location>
        <begin position="18"/>
        <end position="117"/>
    </location>
</feature>
<dbReference type="Gene3D" id="1.10.10.10">
    <property type="entry name" value="Winged helix-like DNA-binding domain superfamily/Winged helix DNA-binding domain"/>
    <property type="match status" value="1"/>
</dbReference>
<name>A0A4Q8ARV7_9MICO</name>
<dbReference type="Proteomes" id="UP000291483">
    <property type="component" value="Unassembled WGS sequence"/>
</dbReference>
<keyword evidence="3" id="KW-0804">Transcription</keyword>
<sequence length="128" mass="14200">MDTELTSLYGEHIDDAECRRFQMAAEIAGRKWTASILLAGARGAERFSEYRALVDGISDRMLSVRLKELEQEGLMLREVTPTTPVQVRYRLSPAGRELIAVLHPLVRWGTKWRTDADAGANALGAAVS</sequence>
<dbReference type="InterPro" id="IPR002577">
    <property type="entry name" value="HTH_HxlR"/>
</dbReference>
<keyword evidence="2" id="KW-0238">DNA-binding</keyword>
<dbReference type="PANTHER" id="PTHR33204:SF37">
    <property type="entry name" value="HTH-TYPE TRANSCRIPTIONAL REGULATOR YODB"/>
    <property type="match status" value="1"/>
</dbReference>
<dbReference type="RefSeq" id="WP_242616427.1">
    <property type="nucleotide sequence ID" value="NZ_SHLC01000001.1"/>
</dbReference>
<evidence type="ECO:0000256" key="2">
    <source>
        <dbReference type="ARBA" id="ARBA00023125"/>
    </source>
</evidence>
<dbReference type="InterPro" id="IPR036390">
    <property type="entry name" value="WH_DNA-bd_sf"/>
</dbReference>
<evidence type="ECO:0000259" key="4">
    <source>
        <dbReference type="PROSITE" id="PS51118"/>
    </source>
</evidence>
<accession>A0A4Q8ARV7</accession>
<reference evidence="5 6" key="1">
    <citation type="submission" date="2019-02" db="EMBL/GenBank/DDBJ databases">
        <title>Sequencing the genomes of 1000 actinobacteria strains.</title>
        <authorList>
            <person name="Klenk H.-P."/>
        </authorList>
    </citation>
    <scope>NUCLEOTIDE SEQUENCE [LARGE SCALE GENOMIC DNA]</scope>
    <source>
        <strain evidence="5 6">DSM 18319</strain>
    </source>
</reference>
<organism evidence="5 6">
    <name type="scientific">Microterricola gilva</name>
    <dbReference type="NCBI Taxonomy" id="393267"/>
    <lineage>
        <taxon>Bacteria</taxon>
        <taxon>Bacillati</taxon>
        <taxon>Actinomycetota</taxon>
        <taxon>Actinomycetes</taxon>
        <taxon>Micrococcales</taxon>
        <taxon>Microbacteriaceae</taxon>
        <taxon>Microterricola</taxon>
    </lineage>
</organism>